<dbReference type="Proteomes" id="UP000218887">
    <property type="component" value="Unassembled WGS sequence"/>
</dbReference>
<sequence length="225" mass="25662">MKMLIVYIAFLLFGLYELFASFNHQLFEANLLMISNLVVIICLIFARFNVHKAEQGSLMKVHMDIEDIHQVTLERIAYNAATYIQIALSLSFTATLVGFLLLRDTQPVIVLWSGILLLISFVSLFPSEKIVSITNPNFKFPDPQSKNYEQEYFNQFDDGEKYVMLKGLYGLYSLVTLCLVLLAFALMFYSIFTDNSQLVSIIGIGILLLLIQVRYTSSLKPSKLE</sequence>
<organism evidence="2 3">
    <name type="scientific">Virgibacillus profundi</name>
    <dbReference type="NCBI Taxonomy" id="2024555"/>
    <lineage>
        <taxon>Bacteria</taxon>
        <taxon>Bacillati</taxon>
        <taxon>Bacillota</taxon>
        <taxon>Bacilli</taxon>
        <taxon>Bacillales</taxon>
        <taxon>Bacillaceae</taxon>
        <taxon>Virgibacillus</taxon>
    </lineage>
</organism>
<reference evidence="2 3" key="1">
    <citation type="submission" date="2017-08" db="EMBL/GenBank/DDBJ databases">
        <title>Virgibacillus indicus sp. nov. and Virgibacillus profoundi sp. nov, two moderately halophilic bacteria isolated from marine sediment by using the Microfluidic Streak Plate.</title>
        <authorList>
            <person name="Xu B."/>
            <person name="Hu B."/>
            <person name="Wang J."/>
            <person name="Zhu Y."/>
            <person name="Huang L."/>
            <person name="Du W."/>
            <person name="Huang Y."/>
        </authorList>
    </citation>
    <scope>NUCLEOTIDE SEQUENCE [LARGE SCALE GENOMIC DNA]</scope>
    <source>
        <strain evidence="2 3">IO3-P3-H5</strain>
    </source>
</reference>
<dbReference type="InterPro" id="IPR021509">
    <property type="entry name" value="DUF3169"/>
</dbReference>
<dbReference type="EMBL" id="NPOA01000008">
    <property type="protein sequence ID" value="PAV29152.1"/>
    <property type="molecule type" value="Genomic_DNA"/>
</dbReference>
<feature type="transmembrane region" description="Helical" evidence="1">
    <location>
        <begin position="198"/>
        <end position="215"/>
    </location>
</feature>
<evidence type="ECO:0000313" key="2">
    <source>
        <dbReference type="EMBL" id="PAV29152.1"/>
    </source>
</evidence>
<comment type="caution">
    <text evidence="2">The sequence shown here is derived from an EMBL/GenBank/DDBJ whole genome shotgun (WGS) entry which is preliminary data.</text>
</comment>
<feature type="transmembrane region" description="Helical" evidence="1">
    <location>
        <begin position="80"/>
        <end position="102"/>
    </location>
</feature>
<keyword evidence="3" id="KW-1185">Reference proteome</keyword>
<evidence type="ECO:0000313" key="3">
    <source>
        <dbReference type="Proteomes" id="UP000218887"/>
    </source>
</evidence>
<accession>A0A2A2IC53</accession>
<feature type="transmembrane region" description="Helical" evidence="1">
    <location>
        <begin position="30"/>
        <end position="50"/>
    </location>
</feature>
<feature type="transmembrane region" description="Helical" evidence="1">
    <location>
        <begin position="108"/>
        <end position="125"/>
    </location>
</feature>
<keyword evidence="1" id="KW-0472">Membrane</keyword>
<keyword evidence="1" id="KW-0812">Transmembrane</keyword>
<dbReference type="OrthoDB" id="2199273at2"/>
<dbReference type="AlphaFoldDB" id="A0A2A2IC53"/>
<feature type="transmembrane region" description="Helical" evidence="1">
    <location>
        <begin position="171"/>
        <end position="192"/>
    </location>
</feature>
<dbReference type="Pfam" id="PF11368">
    <property type="entry name" value="DUF3169"/>
    <property type="match status" value="1"/>
</dbReference>
<keyword evidence="1" id="KW-1133">Transmembrane helix</keyword>
<protein>
    <recommendedName>
        <fullName evidence="4">DUF3169 domain-containing protein</fullName>
    </recommendedName>
</protein>
<proteinExistence type="predicted"/>
<evidence type="ECO:0008006" key="4">
    <source>
        <dbReference type="Google" id="ProtNLM"/>
    </source>
</evidence>
<gene>
    <name evidence="2" type="ORF">CIL05_12180</name>
</gene>
<evidence type="ECO:0000256" key="1">
    <source>
        <dbReference type="SAM" id="Phobius"/>
    </source>
</evidence>
<name>A0A2A2IC53_9BACI</name>